<dbReference type="PANTHER" id="PTHR35174:SF3">
    <property type="entry name" value="BLL7171 PROTEIN"/>
    <property type="match status" value="1"/>
</dbReference>
<dbReference type="PANTHER" id="PTHR35174">
    <property type="entry name" value="BLL7171 PROTEIN-RELATED"/>
    <property type="match status" value="1"/>
</dbReference>
<protein>
    <recommendedName>
        <fullName evidence="2">YCII-related domain-containing protein</fullName>
    </recommendedName>
</protein>
<proteinExistence type="inferred from homology"/>
<evidence type="ECO:0000259" key="2">
    <source>
        <dbReference type="Pfam" id="PF03795"/>
    </source>
</evidence>
<evidence type="ECO:0000313" key="3">
    <source>
        <dbReference type="EMBL" id="GIG97154.1"/>
    </source>
</evidence>
<feature type="domain" description="YCII-related" evidence="2">
    <location>
        <begin position="1"/>
        <end position="112"/>
    </location>
</feature>
<evidence type="ECO:0000256" key="1">
    <source>
        <dbReference type="ARBA" id="ARBA00007689"/>
    </source>
</evidence>
<dbReference type="Proteomes" id="UP000621500">
    <property type="component" value="Unassembled WGS sequence"/>
</dbReference>
<dbReference type="Pfam" id="PF03795">
    <property type="entry name" value="YCII"/>
    <property type="match status" value="1"/>
</dbReference>
<name>A0ABQ4ER79_9ACTN</name>
<reference evidence="3 4" key="1">
    <citation type="submission" date="2021-01" db="EMBL/GenBank/DDBJ databases">
        <title>Whole genome shotgun sequence of Plantactinospora mayteni NBRC 109088.</title>
        <authorList>
            <person name="Komaki H."/>
            <person name="Tamura T."/>
        </authorList>
    </citation>
    <scope>NUCLEOTIDE SEQUENCE [LARGE SCALE GENOMIC DNA]</scope>
    <source>
        <strain evidence="3 4">NBRC 109088</strain>
    </source>
</reference>
<comment type="similarity">
    <text evidence="1">Belongs to the YciI family.</text>
</comment>
<comment type="caution">
    <text evidence="3">The sequence shown here is derived from an EMBL/GenBank/DDBJ whole genome shotgun (WGS) entry which is preliminary data.</text>
</comment>
<keyword evidence="4" id="KW-1185">Reference proteome</keyword>
<sequence>MKYMIMLFERDTDWGSVPEEALDEALAEHGRFTTMLRERGIDYYGEAVKDSREAVTLRPSGDGLAASDGPFAQQEAQLSGFYVVDVKDLDEAVEIARQCPTAAGTEVRPIWESAA</sequence>
<accession>A0ABQ4ER79</accession>
<dbReference type="Gene3D" id="3.30.70.1060">
    <property type="entry name" value="Dimeric alpha+beta barrel"/>
    <property type="match status" value="1"/>
</dbReference>
<evidence type="ECO:0000313" key="4">
    <source>
        <dbReference type="Proteomes" id="UP000621500"/>
    </source>
</evidence>
<dbReference type="EMBL" id="BONX01000023">
    <property type="protein sequence ID" value="GIG97154.1"/>
    <property type="molecule type" value="Genomic_DNA"/>
</dbReference>
<gene>
    <name evidence="3" type="ORF">Pma05_37270</name>
</gene>
<dbReference type="InterPro" id="IPR005545">
    <property type="entry name" value="YCII"/>
</dbReference>
<dbReference type="SUPFAM" id="SSF54909">
    <property type="entry name" value="Dimeric alpha+beta barrel"/>
    <property type="match status" value="1"/>
</dbReference>
<dbReference type="InterPro" id="IPR011008">
    <property type="entry name" value="Dimeric_a/b-barrel"/>
</dbReference>
<organism evidence="3 4">
    <name type="scientific">Plantactinospora mayteni</name>
    <dbReference type="NCBI Taxonomy" id="566021"/>
    <lineage>
        <taxon>Bacteria</taxon>
        <taxon>Bacillati</taxon>
        <taxon>Actinomycetota</taxon>
        <taxon>Actinomycetes</taxon>
        <taxon>Micromonosporales</taxon>
        <taxon>Micromonosporaceae</taxon>
        <taxon>Plantactinospora</taxon>
    </lineage>
</organism>